<dbReference type="AlphaFoldDB" id="A0A438JA14"/>
<protein>
    <submittedName>
        <fullName evidence="3">RRP12-like protein</fullName>
    </submittedName>
</protein>
<accession>A0A438JA14</accession>
<evidence type="ECO:0000259" key="1">
    <source>
        <dbReference type="Pfam" id="PF08161"/>
    </source>
</evidence>
<dbReference type="PANTHER" id="PTHR48445:SF1">
    <property type="entry name" value="OS02G0782100 PROTEIN"/>
    <property type="match status" value="1"/>
</dbReference>
<dbReference type="Pfam" id="PF08161">
    <property type="entry name" value="RRP12_HEAT"/>
    <property type="match status" value="1"/>
</dbReference>
<dbReference type="PANTHER" id="PTHR48445">
    <property type="entry name" value="OS02G0782100 PROTEIN"/>
    <property type="match status" value="1"/>
</dbReference>
<proteinExistence type="predicted"/>
<dbReference type="InterPro" id="IPR012978">
    <property type="entry name" value="HEAT_RRP12"/>
</dbReference>
<dbReference type="Proteomes" id="UP000288805">
    <property type="component" value="Unassembled WGS sequence"/>
</dbReference>
<dbReference type="EMBL" id="QGNW01000054">
    <property type="protein sequence ID" value="RVX05797.1"/>
    <property type="molecule type" value="Genomic_DNA"/>
</dbReference>
<name>A0A438JA14_VITVI</name>
<comment type="caution">
    <text evidence="3">The sequence shown here is derived from an EMBL/GenBank/DDBJ whole genome shotgun (WGS) entry which is preliminary data.</text>
</comment>
<gene>
    <name evidence="3" type="primary">RRP12_0</name>
    <name evidence="3" type="ORF">CK203_023936</name>
</gene>
<dbReference type="Pfam" id="PF25772">
    <property type="entry name" value="HEAT_RRP12_N"/>
    <property type="match status" value="1"/>
</dbReference>
<evidence type="ECO:0000313" key="3">
    <source>
        <dbReference type="EMBL" id="RVX05797.1"/>
    </source>
</evidence>
<dbReference type="InterPro" id="IPR057860">
    <property type="entry name" value="HEAT_RRP12_N"/>
</dbReference>
<evidence type="ECO:0000313" key="4">
    <source>
        <dbReference type="Proteomes" id="UP000288805"/>
    </source>
</evidence>
<evidence type="ECO:0000259" key="2">
    <source>
        <dbReference type="Pfam" id="PF25772"/>
    </source>
</evidence>
<dbReference type="InterPro" id="IPR016024">
    <property type="entry name" value="ARM-type_fold"/>
</dbReference>
<sequence>MRYSDRTRPEAYNATVSTRNPRWWLTTYQDSNHTRNPIALATVIARVPRRTLLQSLTLPETIPITIARARVIARAPRRTVLQCRHENPRWWLTTSQDSNHTRNPSRARYNDRTRPETYVATVITRVRYVRSTVIERVPIRLGLVFEFFVSLDLGCVLVYIARGFPVVSQEGRAQLVAAGGLKEPRAPEVEFSVLERRLVEAILGAAQRQWGFCGRGLKALHLLVMATIEMEVPQFQMDETDFCGSILSRFSNSTQEEHQHLCTVLGTMSQELKDQNLSTTPVTYFGVTCSSLDRLSSDPDSPTHSIDSLLTILSMVLPRISPAILKKKREFLSELLVRVLRSKSPPAASGLKCISHLLMIRESDNWSDVSQLYGVLLRFITDSHSKVRRQSHVCIHDTLQSFQGSSALAPASEGITNIFERYLLLAGGSNAAASERPKGAQEVIYILDALKDCLPLMRIMDSLNAVCVHPTSEVSPEVLLELICSLALSVSGNERTVDDITFTTRLLDVGMRKVHSLDRKICIVKLPVIFNALRDVLASEHEEALHAATEALKSLIHACIDVSLIKQGVNQITMNADMETRRSGPTIIEKLCATIKSLLDYRYSTVWDMSFQVISTMFNKLGENSSYLLMGTLKALADIQKLPDEDLIYRKQLHECVGSALVAMGPEIFLSILPLKLEVEDQAEANVWVLPVLKQYTVGAHLSFFRGSILNIVRLMKQKSRMLDLEGRIVSSRSCDALVYSLWSLLPSFCNYPLDTAESFKDLEKELCTALCEEPNVCGIICSSLQILIQQNKRILEGKIDLHGSDASTSRQRAMAHYTPQAAADNLNALKSSAREFLSVLSGNFLKSAQDGGCLQSTICELASIADKEIVTRFFRNTMQKLLKVTQEAGNAETSRNSNTMEIDNSSNGSSLALVRAQLFDLAVSLLPGLNAKEIDLLFVATKPALRDDEGLIQKKAYKVLSIILRNCDTFLSAKFEELLKLMIEVLPSCHFSAKHHRLECLYSLIVHASKCESEKRCDIISSFLTEIILALKEVSFVNCGALIKSIGMVIFLA</sequence>
<feature type="domain" description="RRP12 N-terminal HEAT" evidence="2">
    <location>
        <begin position="235"/>
        <end position="457"/>
    </location>
</feature>
<feature type="domain" description="RRP12 HEAT" evidence="1">
    <location>
        <begin position="539"/>
        <end position="842"/>
    </location>
</feature>
<organism evidence="3 4">
    <name type="scientific">Vitis vinifera</name>
    <name type="common">Grape</name>
    <dbReference type="NCBI Taxonomy" id="29760"/>
    <lineage>
        <taxon>Eukaryota</taxon>
        <taxon>Viridiplantae</taxon>
        <taxon>Streptophyta</taxon>
        <taxon>Embryophyta</taxon>
        <taxon>Tracheophyta</taxon>
        <taxon>Spermatophyta</taxon>
        <taxon>Magnoliopsida</taxon>
        <taxon>eudicotyledons</taxon>
        <taxon>Gunneridae</taxon>
        <taxon>Pentapetalae</taxon>
        <taxon>rosids</taxon>
        <taxon>Vitales</taxon>
        <taxon>Vitaceae</taxon>
        <taxon>Viteae</taxon>
        <taxon>Vitis</taxon>
    </lineage>
</organism>
<dbReference type="SUPFAM" id="SSF48371">
    <property type="entry name" value="ARM repeat"/>
    <property type="match status" value="1"/>
</dbReference>
<reference evidence="3 4" key="1">
    <citation type="journal article" date="2018" name="PLoS Genet.">
        <title>Population sequencing reveals clonal diversity and ancestral inbreeding in the grapevine cultivar Chardonnay.</title>
        <authorList>
            <person name="Roach M.J."/>
            <person name="Johnson D.L."/>
            <person name="Bohlmann J."/>
            <person name="van Vuuren H.J."/>
            <person name="Jones S.J."/>
            <person name="Pretorius I.S."/>
            <person name="Schmidt S.A."/>
            <person name="Borneman A.R."/>
        </authorList>
    </citation>
    <scope>NUCLEOTIDE SEQUENCE [LARGE SCALE GENOMIC DNA]</scope>
    <source>
        <strain evidence="4">cv. Chardonnay</strain>
        <tissue evidence="3">Leaf</tissue>
    </source>
</reference>